<dbReference type="SUPFAM" id="SSF55144">
    <property type="entry name" value="LigT-like"/>
    <property type="match status" value="1"/>
</dbReference>
<reference evidence="4 5" key="1">
    <citation type="submission" date="2024-03" db="EMBL/GenBank/DDBJ databases">
        <title>Draft genome sequence of Pseudonocardia tropica JCM 19149.</title>
        <authorList>
            <person name="Butdee W."/>
            <person name="Duangmal K."/>
        </authorList>
    </citation>
    <scope>NUCLEOTIDE SEQUENCE [LARGE SCALE GENOMIC DNA]</scope>
    <source>
        <strain evidence="4 5">JCM 19149</strain>
    </source>
</reference>
<dbReference type="Gene3D" id="3.90.1140.10">
    <property type="entry name" value="Cyclic phosphodiesterase"/>
    <property type="match status" value="1"/>
</dbReference>
<dbReference type="InterPro" id="IPR014051">
    <property type="entry name" value="Phosphoesterase_HXTX"/>
</dbReference>
<dbReference type="HAMAP" id="MF_01940">
    <property type="entry name" value="RNA_CPDase"/>
    <property type="match status" value="1"/>
</dbReference>
<gene>
    <name evidence="4" type="ORF">WHI96_06935</name>
</gene>
<dbReference type="EC" id="3.1.4.58" evidence="2"/>
<dbReference type="EMBL" id="JBEDNP010000003">
    <property type="protein sequence ID" value="MEQ3538548.1"/>
    <property type="molecule type" value="Genomic_DNA"/>
</dbReference>
<comment type="similarity">
    <text evidence="2">Belongs to the 2H phosphoesterase superfamily. ThpR family.</text>
</comment>
<accession>A0ABV1JRI1</accession>
<dbReference type="GO" id="GO:0016874">
    <property type="term" value="F:ligase activity"/>
    <property type="evidence" value="ECO:0007669"/>
    <property type="project" value="UniProtKB-KW"/>
</dbReference>
<feature type="active site" description="Proton acceptor" evidence="2">
    <location>
        <position position="113"/>
    </location>
</feature>
<evidence type="ECO:0000259" key="3">
    <source>
        <dbReference type="Pfam" id="PF02834"/>
    </source>
</evidence>
<proteinExistence type="inferred from homology"/>
<keyword evidence="4" id="KW-0436">Ligase</keyword>
<organism evidence="4 5">
    <name type="scientific">Pseudonocardia tropica</name>
    <dbReference type="NCBI Taxonomy" id="681289"/>
    <lineage>
        <taxon>Bacteria</taxon>
        <taxon>Bacillati</taxon>
        <taxon>Actinomycetota</taxon>
        <taxon>Actinomycetes</taxon>
        <taxon>Pseudonocardiales</taxon>
        <taxon>Pseudonocardiaceae</taxon>
        <taxon>Pseudonocardia</taxon>
    </lineage>
</organism>
<evidence type="ECO:0000313" key="4">
    <source>
        <dbReference type="EMBL" id="MEQ3538548.1"/>
    </source>
</evidence>
<feature type="short sequence motif" description="HXTX 1" evidence="2">
    <location>
        <begin position="41"/>
        <end position="44"/>
    </location>
</feature>
<feature type="active site" description="Proton donor" evidence="2">
    <location>
        <position position="41"/>
    </location>
</feature>
<evidence type="ECO:0000313" key="5">
    <source>
        <dbReference type="Proteomes" id="UP001464923"/>
    </source>
</evidence>
<dbReference type="Proteomes" id="UP001464923">
    <property type="component" value="Unassembled WGS sequence"/>
</dbReference>
<dbReference type="PANTHER" id="PTHR35561">
    <property type="entry name" value="RNA 2',3'-CYCLIC PHOSPHODIESTERASE"/>
    <property type="match status" value="1"/>
</dbReference>
<evidence type="ECO:0000256" key="1">
    <source>
        <dbReference type="ARBA" id="ARBA00022801"/>
    </source>
</evidence>
<evidence type="ECO:0000256" key="2">
    <source>
        <dbReference type="HAMAP-Rule" id="MF_01940"/>
    </source>
</evidence>
<keyword evidence="5" id="KW-1185">Reference proteome</keyword>
<feature type="domain" description="Phosphoesterase HXTX" evidence="3">
    <location>
        <begin position="9"/>
        <end position="82"/>
    </location>
</feature>
<keyword evidence="1 2" id="KW-0378">Hydrolase</keyword>
<name>A0ABV1JRI1_9PSEU</name>
<comment type="catalytic activity">
    <reaction evidence="2">
        <text>a 3'-end 2',3'-cyclophospho-ribonucleotide-RNA + H2O = a 3'-end 2'-phospho-ribonucleotide-RNA + H(+)</text>
        <dbReference type="Rhea" id="RHEA:11828"/>
        <dbReference type="Rhea" id="RHEA-COMP:10464"/>
        <dbReference type="Rhea" id="RHEA-COMP:17353"/>
        <dbReference type="ChEBI" id="CHEBI:15377"/>
        <dbReference type="ChEBI" id="CHEBI:15378"/>
        <dbReference type="ChEBI" id="CHEBI:83064"/>
        <dbReference type="ChEBI" id="CHEBI:173113"/>
        <dbReference type="EC" id="3.1.4.58"/>
    </reaction>
</comment>
<dbReference type="InterPro" id="IPR004175">
    <property type="entry name" value="RNA_CPDase"/>
</dbReference>
<dbReference type="Pfam" id="PF02834">
    <property type="entry name" value="LigT_PEase"/>
    <property type="match status" value="1"/>
</dbReference>
<comment type="function">
    <text evidence="2">Hydrolyzes RNA 2',3'-cyclic phosphodiester to an RNA 2'-phosphomonoester.</text>
</comment>
<dbReference type="PANTHER" id="PTHR35561:SF1">
    <property type="entry name" value="RNA 2',3'-CYCLIC PHOSPHODIESTERASE"/>
    <property type="match status" value="1"/>
</dbReference>
<protein>
    <recommendedName>
        <fullName evidence="2">RNA 2',3'-cyclic phosphodiesterase</fullName>
        <shortName evidence="2">RNA 2',3'-CPDase</shortName>
        <ecNumber evidence="2">3.1.4.58</ecNumber>
    </recommendedName>
</protein>
<feature type="short sequence motif" description="HXTX 2" evidence="2">
    <location>
        <begin position="113"/>
        <end position="116"/>
    </location>
</feature>
<dbReference type="RefSeq" id="WP_345642732.1">
    <property type="nucleotide sequence ID" value="NZ_BAABLY010000008.1"/>
</dbReference>
<sequence length="173" mass="18137">MRLFTALWPPPGAVAALTRALDGAPPPLPDGARPTDPSTWHVTLCFHGDDDPDTRASALDTALVRAVAPRLRIAGTGTFPGVLWTGVEESGGPVLPGLAARAGATGPRPYRPHVTLARWDRRRGDATVGGDGLAAGPWWTPGEAVLVRSDPGARYTVVHRVPLRPGTPDRTPG</sequence>
<comment type="caution">
    <text evidence="4">The sequence shown here is derived from an EMBL/GenBank/DDBJ whole genome shotgun (WGS) entry which is preliminary data.</text>
</comment>
<dbReference type="InterPro" id="IPR009097">
    <property type="entry name" value="Cyclic_Pdiesterase"/>
</dbReference>